<feature type="region of interest" description="Disordered" evidence="1">
    <location>
        <begin position="71"/>
        <end position="107"/>
    </location>
</feature>
<comment type="caution">
    <text evidence="2">The sequence shown here is derived from an EMBL/GenBank/DDBJ whole genome shotgun (WGS) entry which is preliminary data.</text>
</comment>
<keyword evidence="3" id="KW-1185">Reference proteome</keyword>
<organism evidence="2 3">
    <name type="scientific">Canavalia gladiata</name>
    <name type="common">Sword bean</name>
    <name type="synonym">Dolichos gladiatus</name>
    <dbReference type="NCBI Taxonomy" id="3824"/>
    <lineage>
        <taxon>Eukaryota</taxon>
        <taxon>Viridiplantae</taxon>
        <taxon>Streptophyta</taxon>
        <taxon>Embryophyta</taxon>
        <taxon>Tracheophyta</taxon>
        <taxon>Spermatophyta</taxon>
        <taxon>Magnoliopsida</taxon>
        <taxon>eudicotyledons</taxon>
        <taxon>Gunneridae</taxon>
        <taxon>Pentapetalae</taxon>
        <taxon>rosids</taxon>
        <taxon>fabids</taxon>
        <taxon>Fabales</taxon>
        <taxon>Fabaceae</taxon>
        <taxon>Papilionoideae</taxon>
        <taxon>50 kb inversion clade</taxon>
        <taxon>NPAAA clade</taxon>
        <taxon>indigoferoid/millettioid clade</taxon>
        <taxon>Phaseoleae</taxon>
        <taxon>Canavalia</taxon>
    </lineage>
</organism>
<accession>A0AAN9R7E2</accession>
<feature type="compositionally biased region" description="Polar residues" evidence="1">
    <location>
        <begin position="71"/>
        <end position="85"/>
    </location>
</feature>
<evidence type="ECO:0000313" key="2">
    <source>
        <dbReference type="EMBL" id="KAK7361922.1"/>
    </source>
</evidence>
<dbReference type="Proteomes" id="UP001367508">
    <property type="component" value="Unassembled WGS sequence"/>
</dbReference>
<name>A0AAN9R7E2_CANGL</name>
<reference evidence="2 3" key="1">
    <citation type="submission" date="2024-01" db="EMBL/GenBank/DDBJ databases">
        <title>The genomes of 5 underutilized Papilionoideae crops provide insights into root nodulation and disease resistanc.</title>
        <authorList>
            <person name="Jiang F."/>
        </authorList>
    </citation>
    <scope>NUCLEOTIDE SEQUENCE [LARGE SCALE GENOMIC DNA]</scope>
    <source>
        <strain evidence="2">LVBAO_FW01</strain>
        <tissue evidence="2">Leaves</tissue>
    </source>
</reference>
<sequence>MKMVKLEVDHRALIMEEIISYFSTFKPTIRSSPTSKFGQEGGIRRHLNREEWSGLDLFMGGEFMLGSELKTNPSSFSNCNVTNGQGRPKKYPKSTEQSGPKPIQRSENRVPHFVSLSSGWDLDYLMHFVEKLQAFLHFGTSKRDENLF</sequence>
<evidence type="ECO:0000313" key="3">
    <source>
        <dbReference type="Proteomes" id="UP001367508"/>
    </source>
</evidence>
<evidence type="ECO:0000256" key="1">
    <source>
        <dbReference type="SAM" id="MobiDB-lite"/>
    </source>
</evidence>
<gene>
    <name evidence="2" type="ORF">VNO77_04014</name>
</gene>
<dbReference type="AlphaFoldDB" id="A0AAN9R7E2"/>
<protein>
    <submittedName>
        <fullName evidence="2">Uncharacterized protein</fullName>
    </submittedName>
</protein>
<proteinExistence type="predicted"/>
<dbReference type="EMBL" id="JAYMYQ010000001">
    <property type="protein sequence ID" value="KAK7361922.1"/>
    <property type="molecule type" value="Genomic_DNA"/>
</dbReference>